<dbReference type="Proteomes" id="UP000075243">
    <property type="component" value="Chromosome 9"/>
</dbReference>
<proteinExistence type="predicted"/>
<evidence type="ECO:0000313" key="2">
    <source>
        <dbReference type="Proteomes" id="UP000075243"/>
    </source>
</evidence>
<gene>
    <name evidence="1" type="ORF">KK1_023621</name>
</gene>
<organism evidence="1 2">
    <name type="scientific">Cajanus cajan</name>
    <name type="common">Pigeon pea</name>
    <name type="synonym">Cajanus indicus</name>
    <dbReference type="NCBI Taxonomy" id="3821"/>
    <lineage>
        <taxon>Eukaryota</taxon>
        <taxon>Viridiplantae</taxon>
        <taxon>Streptophyta</taxon>
        <taxon>Embryophyta</taxon>
        <taxon>Tracheophyta</taxon>
        <taxon>Spermatophyta</taxon>
        <taxon>Magnoliopsida</taxon>
        <taxon>eudicotyledons</taxon>
        <taxon>Gunneridae</taxon>
        <taxon>Pentapetalae</taxon>
        <taxon>rosids</taxon>
        <taxon>fabids</taxon>
        <taxon>Fabales</taxon>
        <taxon>Fabaceae</taxon>
        <taxon>Papilionoideae</taxon>
        <taxon>50 kb inversion clade</taxon>
        <taxon>NPAAA clade</taxon>
        <taxon>indigoferoid/millettioid clade</taxon>
        <taxon>Phaseoleae</taxon>
        <taxon>Cajanus</taxon>
    </lineage>
</organism>
<dbReference type="Gramene" id="C.cajan_22946.t">
    <property type="protein sequence ID" value="C.cajan_22946.t.cds1"/>
    <property type="gene ID" value="C.cajan_22946"/>
</dbReference>
<protein>
    <recommendedName>
        <fullName evidence="3">Reverse transcriptase domain-containing protein</fullName>
    </recommendedName>
</protein>
<dbReference type="EMBL" id="CM003611">
    <property type="protein sequence ID" value="KYP61195.1"/>
    <property type="molecule type" value="Genomic_DNA"/>
</dbReference>
<keyword evidence="2" id="KW-1185">Reference proteome</keyword>
<evidence type="ECO:0008006" key="3">
    <source>
        <dbReference type="Google" id="ProtNLM"/>
    </source>
</evidence>
<sequence>IALKFNISKAYDRLSRGYIRAVLHKFCLCQKWIWWMMLCVKIVQYSIQVNNNHVGHILLGWDLCQGDPLSLYLFVLGVGCFSALFKKFEAKGKLHGIQTYKNAPYVGHLMSVDDWFIFS</sequence>
<reference evidence="1 2" key="1">
    <citation type="journal article" date="2012" name="Nat. Biotechnol.">
        <title>Draft genome sequence of pigeonpea (Cajanus cajan), an orphan legume crop of resource-poor farmers.</title>
        <authorList>
            <person name="Varshney R.K."/>
            <person name="Chen W."/>
            <person name="Li Y."/>
            <person name="Bharti A.K."/>
            <person name="Saxena R.K."/>
            <person name="Schlueter J.A."/>
            <person name="Donoghue M.T."/>
            <person name="Azam S."/>
            <person name="Fan G."/>
            <person name="Whaley A.M."/>
            <person name="Farmer A.D."/>
            <person name="Sheridan J."/>
            <person name="Iwata A."/>
            <person name="Tuteja R."/>
            <person name="Penmetsa R.V."/>
            <person name="Wu W."/>
            <person name="Upadhyaya H.D."/>
            <person name="Yang S.P."/>
            <person name="Shah T."/>
            <person name="Saxena K.B."/>
            <person name="Michael T."/>
            <person name="McCombie W.R."/>
            <person name="Yang B."/>
            <person name="Zhang G."/>
            <person name="Yang H."/>
            <person name="Wang J."/>
            <person name="Spillane C."/>
            <person name="Cook D.R."/>
            <person name="May G.D."/>
            <person name="Xu X."/>
            <person name="Jackson S.A."/>
        </authorList>
    </citation>
    <scope>NUCLEOTIDE SEQUENCE [LARGE SCALE GENOMIC DNA]</scope>
    <source>
        <strain evidence="2">cv. Asha</strain>
    </source>
</reference>
<name>A0A151T293_CAJCA</name>
<accession>A0A151T293</accession>
<evidence type="ECO:0000313" key="1">
    <source>
        <dbReference type="EMBL" id="KYP61195.1"/>
    </source>
</evidence>
<feature type="non-terminal residue" evidence="1">
    <location>
        <position position="1"/>
    </location>
</feature>
<dbReference type="AlphaFoldDB" id="A0A151T293"/>